<dbReference type="HOGENOM" id="CLU_044063_1_0_1"/>
<dbReference type="GO" id="GO:0019632">
    <property type="term" value="P:shikimate metabolic process"/>
    <property type="evidence" value="ECO:0007669"/>
    <property type="project" value="TreeGrafter"/>
</dbReference>
<dbReference type="Proteomes" id="UP000016935">
    <property type="component" value="Unassembled WGS sequence"/>
</dbReference>
<dbReference type="Gene3D" id="3.40.50.10860">
    <property type="entry name" value="Leucine Dehydrogenase, chain A, domain 1"/>
    <property type="match status" value="1"/>
</dbReference>
<feature type="domain" description="Shikimate dehydrogenase substrate binding N-terminal" evidence="2">
    <location>
        <begin position="28"/>
        <end position="108"/>
    </location>
</feature>
<dbReference type="Pfam" id="PF08501">
    <property type="entry name" value="Shikimate_dh_N"/>
    <property type="match status" value="1"/>
</dbReference>
<dbReference type="PANTHER" id="PTHR21089">
    <property type="entry name" value="SHIKIMATE DEHYDROGENASE"/>
    <property type="match status" value="1"/>
</dbReference>
<dbReference type="Gene3D" id="3.40.50.720">
    <property type="entry name" value="NAD(P)-binding Rossmann-like Domain"/>
    <property type="match status" value="1"/>
</dbReference>
<dbReference type="InterPro" id="IPR036291">
    <property type="entry name" value="NAD(P)-bd_dom_sf"/>
</dbReference>
<dbReference type="RefSeq" id="XP_008024843.1">
    <property type="nucleotide sequence ID" value="XM_008026652.1"/>
</dbReference>
<dbReference type="GO" id="GO:0004764">
    <property type="term" value="F:shikimate 3-dehydrogenase (NADP+) activity"/>
    <property type="evidence" value="ECO:0007669"/>
    <property type="project" value="InterPro"/>
</dbReference>
<dbReference type="InterPro" id="IPR046346">
    <property type="entry name" value="Aminoacid_DH-like_N_sf"/>
</dbReference>
<dbReference type="CDD" id="cd01065">
    <property type="entry name" value="NAD_bind_Shikimate_DH"/>
    <property type="match status" value="1"/>
</dbReference>
<dbReference type="InterPro" id="IPR013708">
    <property type="entry name" value="Shikimate_DH-bd_N"/>
</dbReference>
<organism evidence="3 4">
    <name type="scientific">Exserohilum turcicum (strain 28A)</name>
    <name type="common">Northern leaf blight fungus</name>
    <name type="synonym">Setosphaeria turcica</name>
    <dbReference type="NCBI Taxonomy" id="671987"/>
    <lineage>
        <taxon>Eukaryota</taxon>
        <taxon>Fungi</taxon>
        <taxon>Dikarya</taxon>
        <taxon>Ascomycota</taxon>
        <taxon>Pezizomycotina</taxon>
        <taxon>Dothideomycetes</taxon>
        <taxon>Pleosporomycetidae</taxon>
        <taxon>Pleosporales</taxon>
        <taxon>Pleosporineae</taxon>
        <taxon>Pleosporaceae</taxon>
        <taxon>Exserohilum</taxon>
    </lineage>
</organism>
<protein>
    <recommendedName>
        <fullName evidence="2">Shikimate dehydrogenase substrate binding N-terminal domain-containing protein</fullName>
    </recommendedName>
</protein>
<dbReference type="AlphaFoldDB" id="R0ISQ3"/>
<dbReference type="GeneID" id="19395360"/>
<dbReference type="STRING" id="671987.R0ISQ3"/>
<gene>
    <name evidence="3" type="ORF">SETTUDRAFT_109311</name>
</gene>
<evidence type="ECO:0000313" key="3">
    <source>
        <dbReference type="EMBL" id="EOA87636.1"/>
    </source>
</evidence>
<evidence type="ECO:0000313" key="4">
    <source>
        <dbReference type="Proteomes" id="UP000016935"/>
    </source>
</evidence>
<feature type="region of interest" description="Disordered" evidence="1">
    <location>
        <begin position="1"/>
        <end position="22"/>
    </location>
</feature>
<keyword evidence="4" id="KW-1185">Reference proteome</keyword>
<dbReference type="SUPFAM" id="SSF51735">
    <property type="entry name" value="NAD(P)-binding Rossmann-fold domains"/>
    <property type="match status" value="1"/>
</dbReference>
<dbReference type="PANTHER" id="PTHR21089:SF1">
    <property type="entry name" value="BIFUNCTIONAL 3-DEHYDROQUINATE DEHYDRATASE_SHIKIMATE DEHYDROGENASE, CHLOROPLASTIC"/>
    <property type="match status" value="1"/>
</dbReference>
<dbReference type="SUPFAM" id="SSF53223">
    <property type="entry name" value="Aminoacid dehydrogenase-like, N-terminal domain"/>
    <property type="match status" value="1"/>
</dbReference>
<reference evidence="3 4" key="2">
    <citation type="journal article" date="2013" name="PLoS Genet.">
        <title>Comparative genome structure, secondary metabolite, and effector coding capacity across Cochliobolus pathogens.</title>
        <authorList>
            <person name="Condon B.J."/>
            <person name="Leng Y."/>
            <person name="Wu D."/>
            <person name="Bushley K.E."/>
            <person name="Ohm R.A."/>
            <person name="Otillar R."/>
            <person name="Martin J."/>
            <person name="Schackwitz W."/>
            <person name="Grimwood J."/>
            <person name="MohdZainudin N."/>
            <person name="Xue C."/>
            <person name="Wang R."/>
            <person name="Manning V.A."/>
            <person name="Dhillon B."/>
            <person name="Tu Z.J."/>
            <person name="Steffenson B.J."/>
            <person name="Salamov A."/>
            <person name="Sun H."/>
            <person name="Lowry S."/>
            <person name="LaButti K."/>
            <person name="Han J."/>
            <person name="Copeland A."/>
            <person name="Lindquist E."/>
            <person name="Barry K."/>
            <person name="Schmutz J."/>
            <person name="Baker S.E."/>
            <person name="Ciuffetti L.M."/>
            <person name="Grigoriev I.V."/>
            <person name="Zhong S."/>
            <person name="Turgeon B.G."/>
        </authorList>
    </citation>
    <scope>NUCLEOTIDE SEQUENCE [LARGE SCALE GENOMIC DNA]</scope>
    <source>
        <strain evidence="4">28A</strain>
    </source>
</reference>
<dbReference type="OrthoDB" id="204377at2759"/>
<feature type="compositionally biased region" description="Low complexity" evidence="1">
    <location>
        <begin position="1"/>
        <end position="15"/>
    </location>
</feature>
<evidence type="ECO:0000259" key="2">
    <source>
        <dbReference type="Pfam" id="PF08501"/>
    </source>
</evidence>
<dbReference type="GO" id="GO:0009423">
    <property type="term" value="P:chorismate biosynthetic process"/>
    <property type="evidence" value="ECO:0007669"/>
    <property type="project" value="TreeGrafter"/>
</dbReference>
<dbReference type="EMBL" id="KB908581">
    <property type="protein sequence ID" value="EOA87636.1"/>
    <property type="molecule type" value="Genomic_DNA"/>
</dbReference>
<dbReference type="eggNOG" id="KOG0692">
    <property type="taxonomic scope" value="Eukaryota"/>
</dbReference>
<accession>R0ISQ3</accession>
<sequence>MSTETTTTNNNNNNNIPDTSATERHGYLFGHPIAHSMSPLLHKTVYDSLGLDWAQYPLDSTDMSLFLRLIKDPQFYGASVTMPHKVAILPHLDGLTEEGRDVGAVNTLFVQQDPLTGNRVYMGTNTDVIGIRDAFAYNVDAFMYENRPALVIGGGGAARSAVYALRKWMKASAIYLVNRDASEVEAVISECQSRGYGDSLVHVSTISQAQHLPGVGAIVACVPNFPPVTPQELEARNILSCFLQKSHKGALLEMCYHPSPWTEIAAIGKSEGWQVVLGTEALIYQGLEQDRYWTGKEVSEMPVEKVRHAIANKLKEAKL</sequence>
<proteinExistence type="predicted"/>
<evidence type="ECO:0000256" key="1">
    <source>
        <dbReference type="SAM" id="MobiDB-lite"/>
    </source>
</evidence>
<reference evidence="3 4" key="1">
    <citation type="journal article" date="2012" name="PLoS Pathog.">
        <title>Diverse lifestyles and strategies of plant pathogenesis encoded in the genomes of eighteen Dothideomycetes fungi.</title>
        <authorList>
            <person name="Ohm R.A."/>
            <person name="Feau N."/>
            <person name="Henrissat B."/>
            <person name="Schoch C.L."/>
            <person name="Horwitz B.A."/>
            <person name="Barry K.W."/>
            <person name="Condon B.J."/>
            <person name="Copeland A.C."/>
            <person name="Dhillon B."/>
            <person name="Glaser F."/>
            <person name="Hesse C.N."/>
            <person name="Kosti I."/>
            <person name="LaButti K."/>
            <person name="Lindquist E.A."/>
            <person name="Lucas S."/>
            <person name="Salamov A.A."/>
            <person name="Bradshaw R.E."/>
            <person name="Ciuffetti L."/>
            <person name="Hamelin R.C."/>
            <person name="Kema G.H.J."/>
            <person name="Lawrence C."/>
            <person name="Scott J.A."/>
            <person name="Spatafora J.W."/>
            <person name="Turgeon B.G."/>
            <person name="de Wit P.J.G.M."/>
            <person name="Zhong S."/>
            <person name="Goodwin S.B."/>
            <person name="Grigoriev I.V."/>
        </authorList>
    </citation>
    <scope>NUCLEOTIDE SEQUENCE [LARGE SCALE GENOMIC DNA]</scope>
    <source>
        <strain evidence="4">28A</strain>
    </source>
</reference>
<name>R0ISQ3_EXST2</name>
<dbReference type="InterPro" id="IPR022893">
    <property type="entry name" value="Shikimate_DH_fam"/>
</dbReference>